<dbReference type="SUPFAM" id="SSF53448">
    <property type="entry name" value="Nucleotide-diphospho-sugar transferases"/>
    <property type="match status" value="1"/>
</dbReference>
<sequence length="237" mass="27746">MKRIDLSVIIPVKNEEALLEKSVLQFWNYFSKQDKIRNFEIILCENASEDHTLILCRKICRKLLNVSYIHADKFGTALKNGILKAVFPYVYSNGLDNPFKYEDLEQMLSLCAKFDLIYASKTHPQSVYRINIFRKTATLMHSYLTKIFFKLPFSDTQGTIFMERKKILPLLPLCNSSGIFFQTQLALRGMYNRLRITSVPVHYTGLTRRSKFNIIVEGIKYIVEVLKEKYKIIHLSR</sequence>
<feature type="domain" description="Glycosyltransferase 2-like" evidence="1">
    <location>
        <begin position="7"/>
        <end position="164"/>
    </location>
</feature>
<accession>A0A1F6AB73</accession>
<comment type="caution">
    <text evidence="2">The sequence shown here is derived from an EMBL/GenBank/DDBJ whole genome shotgun (WGS) entry which is preliminary data.</text>
</comment>
<name>A0A1F6AB73_9BACT</name>
<dbReference type="InterPro" id="IPR029044">
    <property type="entry name" value="Nucleotide-diphossugar_trans"/>
</dbReference>
<dbReference type="GO" id="GO:0006487">
    <property type="term" value="P:protein N-linked glycosylation"/>
    <property type="evidence" value="ECO:0007669"/>
    <property type="project" value="TreeGrafter"/>
</dbReference>
<dbReference type="Pfam" id="PF00535">
    <property type="entry name" value="Glycos_transf_2"/>
    <property type="match status" value="1"/>
</dbReference>
<dbReference type="InterPro" id="IPR001173">
    <property type="entry name" value="Glyco_trans_2-like"/>
</dbReference>
<dbReference type="PANTHER" id="PTHR10859">
    <property type="entry name" value="GLYCOSYL TRANSFERASE"/>
    <property type="match status" value="1"/>
</dbReference>
<gene>
    <name evidence="2" type="ORF">A3D03_03040</name>
</gene>
<proteinExistence type="predicted"/>
<dbReference type="EMBL" id="MFJN01000013">
    <property type="protein sequence ID" value="OGG21948.1"/>
    <property type="molecule type" value="Genomic_DNA"/>
</dbReference>
<protein>
    <recommendedName>
        <fullName evidence="1">Glycosyltransferase 2-like domain-containing protein</fullName>
    </recommendedName>
</protein>
<reference evidence="2 3" key="1">
    <citation type="journal article" date="2016" name="Nat. Commun.">
        <title>Thousands of microbial genomes shed light on interconnected biogeochemical processes in an aquifer system.</title>
        <authorList>
            <person name="Anantharaman K."/>
            <person name="Brown C.T."/>
            <person name="Hug L.A."/>
            <person name="Sharon I."/>
            <person name="Castelle C.J."/>
            <person name="Probst A.J."/>
            <person name="Thomas B.C."/>
            <person name="Singh A."/>
            <person name="Wilkins M.J."/>
            <person name="Karaoz U."/>
            <person name="Brodie E.L."/>
            <person name="Williams K.H."/>
            <person name="Hubbard S.S."/>
            <person name="Banfield J.F."/>
        </authorList>
    </citation>
    <scope>NUCLEOTIDE SEQUENCE [LARGE SCALE GENOMIC DNA]</scope>
</reference>
<evidence type="ECO:0000259" key="1">
    <source>
        <dbReference type="Pfam" id="PF00535"/>
    </source>
</evidence>
<evidence type="ECO:0000313" key="3">
    <source>
        <dbReference type="Proteomes" id="UP000177092"/>
    </source>
</evidence>
<dbReference type="AlphaFoldDB" id="A0A1F6AB73"/>
<dbReference type="STRING" id="1798384.A3D03_03040"/>
<dbReference type="Proteomes" id="UP000177092">
    <property type="component" value="Unassembled WGS sequence"/>
</dbReference>
<dbReference type="PANTHER" id="PTHR10859:SF91">
    <property type="entry name" value="DOLICHYL-PHOSPHATE BETA-GLUCOSYLTRANSFERASE"/>
    <property type="match status" value="1"/>
</dbReference>
<evidence type="ECO:0000313" key="2">
    <source>
        <dbReference type="EMBL" id="OGG21948.1"/>
    </source>
</evidence>
<dbReference type="Gene3D" id="3.90.550.10">
    <property type="entry name" value="Spore Coat Polysaccharide Biosynthesis Protein SpsA, Chain A"/>
    <property type="match status" value="1"/>
</dbReference>
<organism evidence="2 3">
    <name type="scientific">Candidatus Gottesmanbacteria bacterium RIFCSPHIGHO2_02_FULL_40_13</name>
    <dbReference type="NCBI Taxonomy" id="1798384"/>
    <lineage>
        <taxon>Bacteria</taxon>
        <taxon>Candidatus Gottesmaniibacteriota</taxon>
    </lineage>
</organism>